<reference evidence="1 2" key="1">
    <citation type="submission" date="2020-08" db="EMBL/GenBank/DDBJ databases">
        <title>Draft genome sequencing of an Anaerocolumna strain isolated from anoxic soil subjected to BSD treatment.</title>
        <authorList>
            <person name="Uek A."/>
            <person name="Tonouchi A."/>
        </authorList>
    </citation>
    <scope>NUCLEOTIDE SEQUENCE [LARGE SCALE GENOMIC DNA]</scope>
    <source>
        <strain evidence="1 2">CTTW</strain>
    </source>
</reference>
<dbReference type="KEGG" id="acht:bsdcttw_09960"/>
<sequence length="167" mass="19493">MKSELINAIKLNTEVLFTNVSIMLQTCNLDFILCDMPIWKHVYHMLHSCDQWYINPTEYKEPDFHEPNLNSLDIKSEKKLTRDELLRYLESIKTKIMNYLDTLTDEMLYDIPSGCKSNRLSLILSQFRHFYAHLGNINATTIIETNKWPRVIGISGKSGKSTEGLYE</sequence>
<evidence type="ECO:0000313" key="2">
    <source>
        <dbReference type="Proteomes" id="UP000515703"/>
    </source>
</evidence>
<keyword evidence="2" id="KW-1185">Reference proteome</keyword>
<protein>
    <recommendedName>
        <fullName evidence="3">DinB family protein</fullName>
    </recommendedName>
</protein>
<dbReference type="InterPro" id="IPR034660">
    <property type="entry name" value="DinB/YfiT-like"/>
</dbReference>
<dbReference type="Proteomes" id="UP000515703">
    <property type="component" value="Chromosome"/>
</dbReference>
<organism evidence="1 2">
    <name type="scientific">Anaerocolumna chitinilytica</name>
    <dbReference type="NCBI Taxonomy" id="1727145"/>
    <lineage>
        <taxon>Bacteria</taxon>
        <taxon>Bacillati</taxon>
        <taxon>Bacillota</taxon>
        <taxon>Clostridia</taxon>
        <taxon>Lachnospirales</taxon>
        <taxon>Lachnospiraceae</taxon>
        <taxon>Anaerocolumna</taxon>
    </lineage>
</organism>
<dbReference type="EMBL" id="AP023368">
    <property type="protein sequence ID" value="BCJ97955.1"/>
    <property type="molecule type" value="Genomic_DNA"/>
</dbReference>
<evidence type="ECO:0008006" key="3">
    <source>
        <dbReference type="Google" id="ProtNLM"/>
    </source>
</evidence>
<accession>A0A7I8DLP3</accession>
<dbReference type="Gene3D" id="1.20.120.450">
    <property type="entry name" value="dinb family like domain"/>
    <property type="match status" value="1"/>
</dbReference>
<dbReference type="AlphaFoldDB" id="A0A7I8DLP3"/>
<name>A0A7I8DLP3_9FIRM</name>
<reference evidence="1 2" key="2">
    <citation type="submission" date="2020-08" db="EMBL/GenBank/DDBJ databases">
        <authorList>
            <person name="Ueki A."/>
            <person name="Tonouchi A."/>
        </authorList>
    </citation>
    <scope>NUCLEOTIDE SEQUENCE [LARGE SCALE GENOMIC DNA]</scope>
    <source>
        <strain evidence="1 2">CTTW</strain>
    </source>
</reference>
<gene>
    <name evidence="1" type="ORF">bsdcttw_09960</name>
</gene>
<proteinExistence type="predicted"/>
<dbReference type="SUPFAM" id="SSF109854">
    <property type="entry name" value="DinB/YfiT-like putative metalloenzymes"/>
    <property type="match status" value="1"/>
</dbReference>
<evidence type="ECO:0000313" key="1">
    <source>
        <dbReference type="EMBL" id="BCJ97955.1"/>
    </source>
</evidence>
<dbReference type="RefSeq" id="WP_185258323.1">
    <property type="nucleotide sequence ID" value="NZ_AP023368.1"/>
</dbReference>